<organism evidence="1 2">
    <name type="scientific">Malus domestica</name>
    <name type="common">Apple</name>
    <name type="synonym">Pyrus malus</name>
    <dbReference type="NCBI Taxonomy" id="3750"/>
    <lineage>
        <taxon>Eukaryota</taxon>
        <taxon>Viridiplantae</taxon>
        <taxon>Streptophyta</taxon>
        <taxon>Embryophyta</taxon>
        <taxon>Tracheophyta</taxon>
        <taxon>Spermatophyta</taxon>
        <taxon>Magnoliopsida</taxon>
        <taxon>eudicotyledons</taxon>
        <taxon>Gunneridae</taxon>
        <taxon>Pentapetalae</taxon>
        <taxon>rosids</taxon>
        <taxon>fabids</taxon>
        <taxon>Rosales</taxon>
        <taxon>Rosaceae</taxon>
        <taxon>Amygdaloideae</taxon>
        <taxon>Maleae</taxon>
        <taxon>Malus</taxon>
    </lineage>
</organism>
<evidence type="ECO:0000313" key="1">
    <source>
        <dbReference type="EMBL" id="RXH73960.1"/>
    </source>
</evidence>
<protein>
    <submittedName>
        <fullName evidence="1">Uncharacterized protein</fullName>
    </submittedName>
</protein>
<feature type="non-terminal residue" evidence="1">
    <location>
        <position position="1"/>
    </location>
</feature>
<evidence type="ECO:0000313" key="2">
    <source>
        <dbReference type="Proteomes" id="UP000290289"/>
    </source>
</evidence>
<comment type="caution">
    <text evidence="1">The sequence shown here is derived from an EMBL/GenBank/DDBJ whole genome shotgun (WGS) entry which is preliminary data.</text>
</comment>
<reference evidence="1 2" key="1">
    <citation type="submission" date="2018-10" db="EMBL/GenBank/DDBJ databases">
        <title>A high-quality apple genome assembly.</title>
        <authorList>
            <person name="Hu J."/>
        </authorList>
    </citation>
    <scope>NUCLEOTIDE SEQUENCE [LARGE SCALE GENOMIC DNA]</scope>
    <source>
        <strain evidence="2">cv. HFTH1</strain>
        <tissue evidence="1">Young leaf</tissue>
    </source>
</reference>
<gene>
    <name evidence="1" type="ORF">DVH24_016782</name>
</gene>
<name>A0A498HT85_MALDO</name>
<proteinExistence type="predicted"/>
<dbReference type="EMBL" id="RDQH01000341">
    <property type="protein sequence ID" value="RXH73960.1"/>
    <property type="molecule type" value="Genomic_DNA"/>
</dbReference>
<keyword evidence="2" id="KW-1185">Reference proteome</keyword>
<sequence length="85" mass="9637">RSVEPKIIARRHVDFWVKEDKIPLRHNGFPTRELPFSPKDHSNTLVKIPKFSKHSFSLNSNFGIGGSSAKAPPIHRGRVRLLALT</sequence>
<dbReference type="Proteomes" id="UP000290289">
    <property type="component" value="Chromosome 15"/>
</dbReference>
<accession>A0A498HT85</accession>
<dbReference type="AlphaFoldDB" id="A0A498HT85"/>